<accession>A0A0R0M136</accession>
<gene>
    <name evidence="1" type="ORF">M153_3400015369</name>
</gene>
<reference evidence="1 2" key="1">
    <citation type="submission" date="2015-07" db="EMBL/GenBank/DDBJ databases">
        <title>The genome of Pseudoloma neurophilia, a relevant intracellular parasite of the zebrafish.</title>
        <authorList>
            <person name="Ndikumana S."/>
            <person name="Pelin A."/>
            <person name="Sanders J."/>
            <person name="Corradi N."/>
        </authorList>
    </citation>
    <scope>NUCLEOTIDE SEQUENCE [LARGE SCALE GENOMIC DNA]</scope>
    <source>
        <strain evidence="1 2">MK1</strain>
    </source>
</reference>
<evidence type="ECO:0000313" key="2">
    <source>
        <dbReference type="Proteomes" id="UP000051530"/>
    </source>
</evidence>
<dbReference type="AlphaFoldDB" id="A0A0R0M136"/>
<evidence type="ECO:0000313" key="1">
    <source>
        <dbReference type="EMBL" id="KRH95048.1"/>
    </source>
</evidence>
<sequence>MNRGHWLKDDVDQLKTDCVSRPEFYVLYTSFHIEYKSKLV</sequence>
<organism evidence="1 2">
    <name type="scientific">Pseudoloma neurophilia</name>
    <dbReference type="NCBI Taxonomy" id="146866"/>
    <lineage>
        <taxon>Eukaryota</taxon>
        <taxon>Fungi</taxon>
        <taxon>Fungi incertae sedis</taxon>
        <taxon>Microsporidia</taxon>
        <taxon>Pseudoloma</taxon>
    </lineage>
</organism>
<keyword evidence="2" id="KW-1185">Reference proteome</keyword>
<dbReference type="Proteomes" id="UP000051530">
    <property type="component" value="Unassembled WGS sequence"/>
</dbReference>
<name>A0A0R0M136_9MICR</name>
<dbReference type="EMBL" id="LGUB01000008">
    <property type="protein sequence ID" value="KRH95048.1"/>
    <property type="molecule type" value="Genomic_DNA"/>
</dbReference>
<protein>
    <submittedName>
        <fullName evidence="1">Uncharacterized protein</fullName>
    </submittedName>
</protein>
<dbReference type="VEuPathDB" id="MicrosporidiaDB:M153_3400015369"/>
<proteinExistence type="predicted"/>
<comment type="caution">
    <text evidence="1">The sequence shown here is derived from an EMBL/GenBank/DDBJ whole genome shotgun (WGS) entry which is preliminary data.</text>
</comment>